<dbReference type="Pfam" id="PF01470">
    <property type="entry name" value="Peptidase_C15"/>
    <property type="match status" value="1"/>
</dbReference>
<keyword evidence="5" id="KW-0378">Hydrolase</keyword>
<sequence>MSRAFGHPRLLVTGFGPFPGVPENPTEVLVRAIAESPPPGVTAACLDTHWNVGRELTRLAQGMDGVLMFGVAARAHRIRYERFAHPVAGAMEDASGETPTAAPLRFRHTGFDVPRLVQAARRRGFPVTASDSAGAYICNAGYGAALAVSRAALFVHVPLARPRGPLSAAGLRLHADWLIDHLRAVIDRRRPGLR</sequence>
<accession>A0A934IIS0</accession>
<dbReference type="Proteomes" id="UP000609531">
    <property type="component" value="Unassembled WGS sequence"/>
</dbReference>
<dbReference type="InterPro" id="IPR036440">
    <property type="entry name" value="Peptidase_C15-like_sf"/>
</dbReference>
<dbReference type="InterPro" id="IPR000816">
    <property type="entry name" value="Peptidase_C15"/>
</dbReference>
<comment type="caution">
    <text evidence="9">The sequence shown here is derived from an EMBL/GenBank/DDBJ whole genome shotgun (WGS) entry which is preliminary data.</text>
</comment>
<dbReference type="Gene3D" id="3.40.630.20">
    <property type="entry name" value="Peptidase C15, pyroglutamyl peptidase I-like"/>
    <property type="match status" value="1"/>
</dbReference>
<evidence type="ECO:0000256" key="2">
    <source>
        <dbReference type="ARBA" id="ARBA00019191"/>
    </source>
</evidence>
<keyword evidence="10" id="KW-1185">Reference proteome</keyword>
<dbReference type="PANTHER" id="PTHR23402">
    <property type="entry name" value="PROTEASE FAMILY C15 PYROGLUTAMYL-PEPTIDASE I-RELATED"/>
    <property type="match status" value="1"/>
</dbReference>
<evidence type="ECO:0000256" key="6">
    <source>
        <dbReference type="ARBA" id="ARBA00022807"/>
    </source>
</evidence>
<comment type="similarity">
    <text evidence="1">Belongs to the peptidase C15 family.</text>
</comment>
<evidence type="ECO:0000256" key="5">
    <source>
        <dbReference type="ARBA" id="ARBA00022801"/>
    </source>
</evidence>
<dbReference type="PRINTS" id="PR00706">
    <property type="entry name" value="PYROGLUPTASE"/>
</dbReference>
<evidence type="ECO:0000313" key="9">
    <source>
        <dbReference type="EMBL" id="MBJ3774467.1"/>
    </source>
</evidence>
<dbReference type="GO" id="GO:0016920">
    <property type="term" value="F:pyroglutamyl-peptidase activity"/>
    <property type="evidence" value="ECO:0007669"/>
    <property type="project" value="InterPro"/>
</dbReference>
<evidence type="ECO:0000313" key="10">
    <source>
        <dbReference type="Proteomes" id="UP000609531"/>
    </source>
</evidence>
<dbReference type="RefSeq" id="WP_198880347.1">
    <property type="nucleotide sequence ID" value="NZ_JAEKJA010000001.1"/>
</dbReference>
<evidence type="ECO:0000256" key="4">
    <source>
        <dbReference type="ARBA" id="ARBA00022670"/>
    </source>
</evidence>
<dbReference type="InterPro" id="IPR016125">
    <property type="entry name" value="Peptidase_C15-like"/>
</dbReference>
<keyword evidence="4" id="KW-0645">Protease</keyword>
<keyword evidence="3" id="KW-0963">Cytoplasm</keyword>
<proteinExistence type="inferred from homology"/>
<evidence type="ECO:0000256" key="3">
    <source>
        <dbReference type="ARBA" id="ARBA00022490"/>
    </source>
</evidence>
<dbReference type="PANTHER" id="PTHR23402:SF1">
    <property type="entry name" value="PYROGLUTAMYL-PEPTIDASE I"/>
    <property type="match status" value="1"/>
</dbReference>
<dbReference type="EMBL" id="JAEKJA010000001">
    <property type="protein sequence ID" value="MBJ3774467.1"/>
    <property type="molecule type" value="Genomic_DNA"/>
</dbReference>
<dbReference type="GO" id="GO:0006508">
    <property type="term" value="P:proteolysis"/>
    <property type="evidence" value="ECO:0007669"/>
    <property type="project" value="UniProtKB-KW"/>
</dbReference>
<evidence type="ECO:0000256" key="8">
    <source>
        <dbReference type="ARBA" id="ARBA00031559"/>
    </source>
</evidence>
<keyword evidence="6" id="KW-0788">Thiol protease</keyword>
<organism evidence="9 10">
    <name type="scientific">Acuticoccus mangrovi</name>
    <dbReference type="NCBI Taxonomy" id="2796142"/>
    <lineage>
        <taxon>Bacteria</taxon>
        <taxon>Pseudomonadati</taxon>
        <taxon>Pseudomonadota</taxon>
        <taxon>Alphaproteobacteria</taxon>
        <taxon>Hyphomicrobiales</taxon>
        <taxon>Amorphaceae</taxon>
        <taxon>Acuticoccus</taxon>
    </lineage>
</organism>
<dbReference type="AlphaFoldDB" id="A0A934IIS0"/>
<gene>
    <name evidence="9" type="ORF">JCR33_02140</name>
</gene>
<dbReference type="SUPFAM" id="SSF53182">
    <property type="entry name" value="Pyrrolidone carboxyl peptidase (pyroglutamate aminopeptidase)"/>
    <property type="match status" value="1"/>
</dbReference>
<protein>
    <recommendedName>
        <fullName evidence="2">Pyrrolidone-carboxylate peptidase</fullName>
    </recommendedName>
    <alternativeName>
        <fullName evidence="7">5-oxoprolyl-peptidase</fullName>
    </alternativeName>
    <alternativeName>
        <fullName evidence="8">Pyroglutamyl-peptidase I</fullName>
    </alternativeName>
</protein>
<evidence type="ECO:0000256" key="1">
    <source>
        <dbReference type="ARBA" id="ARBA00006641"/>
    </source>
</evidence>
<reference evidence="9" key="1">
    <citation type="submission" date="2020-12" db="EMBL/GenBank/DDBJ databases">
        <title>Bacterial taxonomy.</title>
        <authorList>
            <person name="Pan X."/>
        </authorList>
    </citation>
    <scope>NUCLEOTIDE SEQUENCE</scope>
    <source>
        <strain evidence="9">B2012</strain>
    </source>
</reference>
<dbReference type="GO" id="GO:0005829">
    <property type="term" value="C:cytosol"/>
    <property type="evidence" value="ECO:0007669"/>
    <property type="project" value="InterPro"/>
</dbReference>
<name>A0A934IIS0_9HYPH</name>
<evidence type="ECO:0000256" key="7">
    <source>
        <dbReference type="ARBA" id="ARBA00030836"/>
    </source>
</evidence>